<sequence length="117" mass="12322">MSRRDLSGAVDFSVLDRMTGGDDAISEEVLGLFAEQAAMWSAMLEPKTDGWRDAVHTIRGAAAGIGAGALAEVCAAAEATEQALAAPALDRVRDALQTALADVAAWRHELMLRSLRA</sequence>
<dbReference type="GO" id="GO:0004672">
    <property type="term" value="F:protein kinase activity"/>
    <property type="evidence" value="ECO:0007669"/>
    <property type="project" value="UniProtKB-ARBA"/>
</dbReference>
<evidence type="ECO:0000259" key="2">
    <source>
        <dbReference type="Pfam" id="PF01627"/>
    </source>
</evidence>
<feature type="domain" description="HPt" evidence="2">
    <location>
        <begin position="50"/>
        <end position="100"/>
    </location>
</feature>
<dbReference type="Pfam" id="PF01627">
    <property type="entry name" value="Hpt"/>
    <property type="match status" value="1"/>
</dbReference>
<keyword evidence="1" id="KW-0902">Two-component regulatory system</keyword>
<gene>
    <name evidence="3" type="ORF">IFJ75_10265</name>
</gene>
<organism evidence="3 4">
    <name type="scientific">Brevundimonas goettingensis</name>
    <dbReference type="NCBI Taxonomy" id="2774190"/>
    <lineage>
        <taxon>Bacteria</taxon>
        <taxon>Pseudomonadati</taxon>
        <taxon>Pseudomonadota</taxon>
        <taxon>Alphaproteobacteria</taxon>
        <taxon>Caulobacterales</taxon>
        <taxon>Caulobacteraceae</taxon>
        <taxon>Brevundimonas</taxon>
    </lineage>
</organism>
<name>A0A975BZ55_9CAUL</name>
<proteinExistence type="predicted"/>
<evidence type="ECO:0000313" key="4">
    <source>
        <dbReference type="Proteomes" id="UP000663918"/>
    </source>
</evidence>
<evidence type="ECO:0000256" key="1">
    <source>
        <dbReference type="ARBA" id="ARBA00023012"/>
    </source>
</evidence>
<protein>
    <submittedName>
        <fullName evidence="3">Hpt domain-containing protein</fullName>
    </submittedName>
</protein>
<dbReference type="InterPro" id="IPR036641">
    <property type="entry name" value="HPT_dom_sf"/>
</dbReference>
<dbReference type="Gene3D" id="1.20.120.160">
    <property type="entry name" value="HPT domain"/>
    <property type="match status" value="1"/>
</dbReference>
<dbReference type="Proteomes" id="UP000663918">
    <property type="component" value="Chromosome"/>
</dbReference>
<reference evidence="3" key="1">
    <citation type="submission" date="2020-09" db="EMBL/GenBank/DDBJ databases">
        <title>Brevundimonas sp. LVF2 isolated from a puddle in Goettingen, Germany.</title>
        <authorList>
            <person name="Friedrich I."/>
            <person name="Klassen A."/>
            <person name="Hannes N."/>
            <person name="Schneider D."/>
            <person name="Hertel R."/>
            <person name="Daniel R."/>
        </authorList>
    </citation>
    <scope>NUCLEOTIDE SEQUENCE</scope>
    <source>
        <strain evidence="3">LVF2</strain>
    </source>
</reference>
<keyword evidence="4" id="KW-1185">Reference proteome</keyword>
<evidence type="ECO:0000313" key="3">
    <source>
        <dbReference type="EMBL" id="QTC89702.1"/>
    </source>
</evidence>
<dbReference type="RefSeq" id="WP_207867898.1">
    <property type="nucleotide sequence ID" value="NZ_CP062222.1"/>
</dbReference>
<dbReference type="SUPFAM" id="SSF47226">
    <property type="entry name" value="Histidine-containing phosphotransfer domain, HPT domain"/>
    <property type="match status" value="1"/>
</dbReference>
<dbReference type="InterPro" id="IPR008207">
    <property type="entry name" value="Sig_transdc_His_kin_Hpt_dom"/>
</dbReference>
<dbReference type="GO" id="GO:0000160">
    <property type="term" value="P:phosphorelay signal transduction system"/>
    <property type="evidence" value="ECO:0007669"/>
    <property type="project" value="UniProtKB-KW"/>
</dbReference>
<dbReference type="EMBL" id="CP062222">
    <property type="protein sequence ID" value="QTC89702.1"/>
    <property type="molecule type" value="Genomic_DNA"/>
</dbReference>
<dbReference type="AlphaFoldDB" id="A0A975BZ55"/>
<dbReference type="KEGG" id="bgoe:IFJ75_10265"/>
<accession>A0A975BZ55</accession>